<evidence type="ECO:0000313" key="2">
    <source>
        <dbReference type="EMBL" id="RRT67992.1"/>
    </source>
</evidence>
<feature type="region of interest" description="Disordered" evidence="1">
    <location>
        <begin position="58"/>
        <end position="88"/>
    </location>
</feature>
<evidence type="ECO:0000256" key="1">
    <source>
        <dbReference type="SAM" id="MobiDB-lite"/>
    </source>
</evidence>
<dbReference type="Proteomes" id="UP000287651">
    <property type="component" value="Unassembled WGS sequence"/>
</dbReference>
<sequence length="125" mass="13871">MQSIIQRESDDGQTWHIPRHPPKGNTACVSQSGLNSCRDISLTTEDASSALIIRRRSRWGPPITRSRPSVHQRTAPTTPTSDPLLTGTPHERVLRSGVATYTADTSRGARGFKCFRIAAPHFYLF</sequence>
<gene>
    <name evidence="2" type="ORF">B296_00026134</name>
</gene>
<name>A0A426ZVL8_ENSVE</name>
<organism evidence="2 3">
    <name type="scientific">Ensete ventricosum</name>
    <name type="common">Abyssinian banana</name>
    <name type="synonym">Musa ensete</name>
    <dbReference type="NCBI Taxonomy" id="4639"/>
    <lineage>
        <taxon>Eukaryota</taxon>
        <taxon>Viridiplantae</taxon>
        <taxon>Streptophyta</taxon>
        <taxon>Embryophyta</taxon>
        <taxon>Tracheophyta</taxon>
        <taxon>Spermatophyta</taxon>
        <taxon>Magnoliopsida</taxon>
        <taxon>Liliopsida</taxon>
        <taxon>Zingiberales</taxon>
        <taxon>Musaceae</taxon>
        <taxon>Ensete</taxon>
    </lineage>
</organism>
<feature type="region of interest" description="Disordered" evidence="1">
    <location>
        <begin position="1"/>
        <end position="30"/>
    </location>
</feature>
<evidence type="ECO:0000313" key="3">
    <source>
        <dbReference type="Proteomes" id="UP000287651"/>
    </source>
</evidence>
<reference evidence="2 3" key="1">
    <citation type="journal article" date="2014" name="Agronomy (Basel)">
        <title>A Draft Genome Sequence for Ensete ventricosum, the Drought-Tolerant Tree Against Hunger.</title>
        <authorList>
            <person name="Harrison J."/>
            <person name="Moore K.A."/>
            <person name="Paszkiewicz K."/>
            <person name="Jones T."/>
            <person name="Grant M."/>
            <person name="Ambacheew D."/>
            <person name="Muzemil S."/>
            <person name="Studholme D.J."/>
        </authorList>
    </citation>
    <scope>NUCLEOTIDE SEQUENCE [LARGE SCALE GENOMIC DNA]</scope>
</reference>
<comment type="caution">
    <text evidence="2">The sequence shown here is derived from an EMBL/GenBank/DDBJ whole genome shotgun (WGS) entry which is preliminary data.</text>
</comment>
<protein>
    <submittedName>
        <fullName evidence="2">Uncharacterized protein</fullName>
    </submittedName>
</protein>
<dbReference type="AlphaFoldDB" id="A0A426ZVL8"/>
<dbReference type="EMBL" id="AMZH03004847">
    <property type="protein sequence ID" value="RRT67992.1"/>
    <property type="molecule type" value="Genomic_DNA"/>
</dbReference>
<proteinExistence type="predicted"/>
<feature type="compositionally biased region" description="Polar residues" evidence="1">
    <location>
        <begin position="66"/>
        <end position="83"/>
    </location>
</feature>
<accession>A0A426ZVL8</accession>